<organism evidence="2 3">
    <name type="scientific">Brevibacillus centrosporus</name>
    <dbReference type="NCBI Taxonomy" id="54910"/>
    <lineage>
        <taxon>Bacteria</taxon>
        <taxon>Bacillati</taxon>
        <taxon>Bacillota</taxon>
        <taxon>Bacilli</taxon>
        <taxon>Bacillales</taxon>
        <taxon>Paenibacillaceae</taxon>
        <taxon>Brevibacillus</taxon>
    </lineage>
</organism>
<sequence>MQPLEKEIIFTPKAPLPSSSVSQAVKYDNMVYVSGVVPLAVETGSVLFPNQMEKQTILVLQYISEILDKAGSSLNNILKVNAFLNDMNDFHKYDTAYASFFGTEPPARCSIGIGQFPLEGVCVEIECIAFC</sequence>
<proteinExistence type="inferred from homology"/>
<gene>
    <name evidence="2" type="ORF">SAMN05518846_103306</name>
</gene>
<dbReference type="InterPro" id="IPR006175">
    <property type="entry name" value="YjgF/YER057c/UK114"/>
</dbReference>
<dbReference type="CDD" id="cd00448">
    <property type="entry name" value="YjgF_YER057c_UK114_family"/>
    <property type="match status" value="1"/>
</dbReference>
<dbReference type="EMBL" id="FORT01000003">
    <property type="protein sequence ID" value="SFJ42025.1"/>
    <property type="molecule type" value="Genomic_DNA"/>
</dbReference>
<evidence type="ECO:0000256" key="1">
    <source>
        <dbReference type="ARBA" id="ARBA00010552"/>
    </source>
</evidence>
<evidence type="ECO:0000313" key="2">
    <source>
        <dbReference type="EMBL" id="SFJ42025.1"/>
    </source>
</evidence>
<dbReference type="NCBIfam" id="TIGR00004">
    <property type="entry name" value="Rid family detoxifying hydrolase"/>
    <property type="match status" value="1"/>
</dbReference>
<name>A0A1I3R7D0_9BACL</name>
<dbReference type="PANTHER" id="PTHR11803">
    <property type="entry name" value="2-IMINOBUTANOATE/2-IMINOPROPANOATE DEAMINASE RIDA"/>
    <property type="match status" value="1"/>
</dbReference>
<dbReference type="Proteomes" id="UP000198915">
    <property type="component" value="Unassembled WGS sequence"/>
</dbReference>
<dbReference type="GO" id="GO:0019239">
    <property type="term" value="F:deaminase activity"/>
    <property type="evidence" value="ECO:0007669"/>
    <property type="project" value="TreeGrafter"/>
</dbReference>
<dbReference type="Gene3D" id="3.30.1330.40">
    <property type="entry name" value="RutC-like"/>
    <property type="match status" value="1"/>
</dbReference>
<dbReference type="Pfam" id="PF01042">
    <property type="entry name" value="Ribonuc_L-PSP"/>
    <property type="match status" value="1"/>
</dbReference>
<dbReference type="GO" id="GO:0005829">
    <property type="term" value="C:cytosol"/>
    <property type="evidence" value="ECO:0007669"/>
    <property type="project" value="TreeGrafter"/>
</dbReference>
<dbReference type="PANTHER" id="PTHR11803:SF58">
    <property type="entry name" value="PROTEIN HMF1-RELATED"/>
    <property type="match status" value="1"/>
</dbReference>
<accession>A0A1I3R7D0</accession>
<dbReference type="RefSeq" id="WP_092267307.1">
    <property type="nucleotide sequence ID" value="NZ_FORT01000003.1"/>
</dbReference>
<evidence type="ECO:0000313" key="3">
    <source>
        <dbReference type="Proteomes" id="UP000198915"/>
    </source>
</evidence>
<dbReference type="AlphaFoldDB" id="A0A1I3R7D0"/>
<dbReference type="SUPFAM" id="SSF55298">
    <property type="entry name" value="YjgF-like"/>
    <property type="match status" value="1"/>
</dbReference>
<protein>
    <submittedName>
        <fullName evidence="2">2-iminobutanoate/2-iminopropanoate deaminase</fullName>
    </submittedName>
</protein>
<dbReference type="FunFam" id="3.30.1330.40:FF:000001">
    <property type="entry name" value="L-PSP family endoribonuclease"/>
    <property type="match status" value="1"/>
</dbReference>
<dbReference type="InterPro" id="IPR035959">
    <property type="entry name" value="RutC-like_sf"/>
</dbReference>
<dbReference type="STRING" id="1884381.SAMN05518846_103306"/>
<comment type="similarity">
    <text evidence="1">Belongs to the RutC family.</text>
</comment>
<dbReference type="InterPro" id="IPR006056">
    <property type="entry name" value="RidA"/>
</dbReference>
<reference evidence="3" key="1">
    <citation type="submission" date="2016-10" db="EMBL/GenBank/DDBJ databases">
        <authorList>
            <person name="Varghese N."/>
            <person name="Submissions S."/>
        </authorList>
    </citation>
    <scope>NUCLEOTIDE SEQUENCE [LARGE SCALE GENOMIC DNA]</scope>
    <source>
        <strain evidence="3">OK042</strain>
    </source>
</reference>
<keyword evidence="3" id="KW-1185">Reference proteome</keyword>